<accession>A0A812PPZ3</accession>
<comment type="caution">
    <text evidence="1">The sequence shown here is derived from an EMBL/GenBank/DDBJ whole genome shotgun (WGS) entry which is preliminary data.</text>
</comment>
<reference evidence="1" key="1">
    <citation type="submission" date="2021-02" db="EMBL/GenBank/DDBJ databases">
        <authorList>
            <person name="Dougan E. K."/>
            <person name="Rhodes N."/>
            <person name="Thang M."/>
            <person name="Chan C."/>
        </authorList>
    </citation>
    <scope>NUCLEOTIDE SEQUENCE</scope>
</reference>
<name>A0A812PPZ3_SYMPI</name>
<organism evidence="1 2">
    <name type="scientific">Symbiodinium pilosum</name>
    <name type="common">Dinoflagellate</name>
    <dbReference type="NCBI Taxonomy" id="2952"/>
    <lineage>
        <taxon>Eukaryota</taxon>
        <taxon>Sar</taxon>
        <taxon>Alveolata</taxon>
        <taxon>Dinophyceae</taxon>
        <taxon>Suessiales</taxon>
        <taxon>Symbiodiniaceae</taxon>
        <taxon>Symbiodinium</taxon>
    </lineage>
</organism>
<evidence type="ECO:0000313" key="1">
    <source>
        <dbReference type="EMBL" id="CAE7355443.1"/>
    </source>
</evidence>
<gene>
    <name evidence="1" type="ORF">SPIL2461_LOCUS8448</name>
</gene>
<dbReference type="Proteomes" id="UP000649617">
    <property type="component" value="Unassembled WGS sequence"/>
</dbReference>
<proteinExistence type="predicted"/>
<feature type="non-terminal residue" evidence="1">
    <location>
        <position position="106"/>
    </location>
</feature>
<sequence length="106" mass="12756">IGTGLTMLFGSIFTSIVTNDISDIRRVRRQQREAEYQVSDYLMMYPVSWDLQIQLREYLQRNKSRIQRPSKREMRNVLPQFLYRELCREALSPVFAAHRFLDDLLR</sequence>
<feature type="non-terminal residue" evidence="1">
    <location>
        <position position="1"/>
    </location>
</feature>
<protein>
    <submittedName>
        <fullName evidence="1">Uncharacterized protein</fullName>
    </submittedName>
</protein>
<keyword evidence="2" id="KW-1185">Reference proteome</keyword>
<dbReference type="AlphaFoldDB" id="A0A812PPZ3"/>
<evidence type="ECO:0000313" key="2">
    <source>
        <dbReference type="Proteomes" id="UP000649617"/>
    </source>
</evidence>
<dbReference type="EMBL" id="CAJNIZ010013891">
    <property type="protein sequence ID" value="CAE7355443.1"/>
    <property type="molecule type" value="Genomic_DNA"/>
</dbReference>
<dbReference type="OrthoDB" id="432541at2759"/>